<dbReference type="Proteomes" id="UP000269198">
    <property type="component" value="Unassembled WGS sequence"/>
</dbReference>
<protein>
    <recommendedName>
        <fullName evidence="2">Septum formation-related domain-containing protein</fullName>
    </recommendedName>
</protein>
<dbReference type="AlphaFoldDB" id="A0A3N0E4W5"/>
<accession>A0A3N0E4W5</accession>
<evidence type="ECO:0000313" key="3">
    <source>
        <dbReference type="EMBL" id="RNL82868.1"/>
    </source>
</evidence>
<dbReference type="Pfam" id="PF13845">
    <property type="entry name" value="Septum_form"/>
    <property type="match status" value="1"/>
</dbReference>
<feature type="compositionally biased region" description="Gly residues" evidence="1">
    <location>
        <begin position="59"/>
        <end position="76"/>
    </location>
</feature>
<dbReference type="InterPro" id="IPR026004">
    <property type="entry name" value="Septum_form"/>
</dbReference>
<organism evidence="3 4">
    <name type="scientific">Halostreptopolyspora alba</name>
    <dbReference type="NCBI Taxonomy" id="2487137"/>
    <lineage>
        <taxon>Bacteria</taxon>
        <taxon>Bacillati</taxon>
        <taxon>Actinomycetota</taxon>
        <taxon>Actinomycetes</taxon>
        <taxon>Streptosporangiales</taxon>
        <taxon>Nocardiopsidaceae</taxon>
        <taxon>Halostreptopolyspora</taxon>
    </lineage>
</organism>
<feature type="domain" description="Septum formation-related" evidence="2">
    <location>
        <begin position="94"/>
        <end position="196"/>
    </location>
</feature>
<reference evidence="3 4" key="1">
    <citation type="submission" date="2018-11" db="EMBL/GenBank/DDBJ databases">
        <title>The genome draft of YIM 96095.</title>
        <authorList>
            <person name="Tang S.-K."/>
            <person name="Chunyu W.-X."/>
            <person name="Feng Y.-Z."/>
        </authorList>
    </citation>
    <scope>NUCLEOTIDE SEQUENCE [LARGE SCALE GENOMIC DNA]</scope>
    <source>
        <strain evidence="3 4">YIM 96095</strain>
    </source>
</reference>
<keyword evidence="4" id="KW-1185">Reference proteome</keyword>
<comment type="caution">
    <text evidence="3">The sequence shown here is derived from an EMBL/GenBank/DDBJ whole genome shotgun (WGS) entry which is preliminary data.</text>
</comment>
<dbReference type="EMBL" id="RJMB01000020">
    <property type="protein sequence ID" value="RNL82868.1"/>
    <property type="molecule type" value="Genomic_DNA"/>
</dbReference>
<evidence type="ECO:0000256" key="1">
    <source>
        <dbReference type="SAM" id="MobiDB-lite"/>
    </source>
</evidence>
<proteinExistence type="predicted"/>
<gene>
    <name evidence="3" type="ORF">EFW17_18120</name>
</gene>
<feature type="region of interest" description="Disordered" evidence="1">
    <location>
        <begin position="37"/>
        <end position="87"/>
    </location>
</feature>
<evidence type="ECO:0000259" key="2">
    <source>
        <dbReference type="Pfam" id="PF13845"/>
    </source>
</evidence>
<dbReference type="PROSITE" id="PS51257">
    <property type="entry name" value="PROKAR_LIPOPROTEIN"/>
    <property type="match status" value="1"/>
</dbReference>
<sequence length="208" mass="21434">MLSDSLRPCLRPAATGVVALSAVMVLSSCGIAQRLAEVAAEGSPPPSGSERTNDDEGGDTGGGDTGSGDTGGGGTTGEEPASGDTRDIFDLRVGDCVNDESATTAEGGVTEMPVVDCSEPHDSEVIAIEELESGRPYPGDDVVSSEAEELCTGRVFEDYIGVPWIDSIYNTGHFTPVEEGWEAGDYEVICIAYEAGTKLTGSVEGSME</sequence>
<name>A0A3N0E4W5_9ACTN</name>
<evidence type="ECO:0000313" key="4">
    <source>
        <dbReference type="Proteomes" id="UP000269198"/>
    </source>
</evidence>